<dbReference type="RefSeq" id="WP_186975277.1">
    <property type="nucleotide sequence ID" value="NZ_JACOOH010000002.1"/>
</dbReference>
<comment type="caution">
    <text evidence="2">The sequence shown here is derived from an EMBL/GenBank/DDBJ whole genome shotgun (WGS) entry which is preliminary data.</text>
</comment>
<accession>A0ABR7CY16</accession>
<feature type="transmembrane region" description="Helical" evidence="1">
    <location>
        <begin position="269"/>
        <end position="289"/>
    </location>
</feature>
<reference evidence="2 3" key="1">
    <citation type="submission" date="2020-08" db="EMBL/GenBank/DDBJ databases">
        <title>Genome public.</title>
        <authorList>
            <person name="Liu C."/>
            <person name="Sun Q."/>
        </authorList>
    </citation>
    <scope>NUCLEOTIDE SEQUENCE [LARGE SCALE GENOMIC DNA]</scope>
    <source>
        <strain evidence="2 3">NSJ-56</strain>
    </source>
</reference>
<feature type="transmembrane region" description="Helical" evidence="1">
    <location>
        <begin position="235"/>
        <end position="257"/>
    </location>
</feature>
<keyword evidence="1" id="KW-0812">Transmembrane</keyword>
<evidence type="ECO:0000256" key="1">
    <source>
        <dbReference type="SAM" id="Phobius"/>
    </source>
</evidence>
<dbReference type="EMBL" id="JACOOH010000002">
    <property type="protein sequence ID" value="MBC5620534.1"/>
    <property type="molecule type" value="Genomic_DNA"/>
</dbReference>
<feature type="transmembrane region" description="Helical" evidence="1">
    <location>
        <begin position="153"/>
        <end position="174"/>
    </location>
</feature>
<proteinExistence type="predicted"/>
<evidence type="ECO:0008006" key="4">
    <source>
        <dbReference type="Google" id="ProtNLM"/>
    </source>
</evidence>
<keyword evidence="1" id="KW-1133">Transmembrane helix</keyword>
<organism evidence="2 3">
    <name type="scientific">Butyricimonas hominis</name>
    <dbReference type="NCBI Taxonomy" id="2763032"/>
    <lineage>
        <taxon>Bacteria</taxon>
        <taxon>Pseudomonadati</taxon>
        <taxon>Bacteroidota</taxon>
        <taxon>Bacteroidia</taxon>
        <taxon>Bacteroidales</taxon>
        <taxon>Odoribacteraceae</taxon>
        <taxon>Butyricimonas</taxon>
    </lineage>
</organism>
<name>A0ABR7CY16_9BACT</name>
<feature type="transmembrane region" description="Helical" evidence="1">
    <location>
        <begin position="71"/>
        <end position="93"/>
    </location>
</feature>
<feature type="transmembrane region" description="Helical" evidence="1">
    <location>
        <begin position="186"/>
        <end position="207"/>
    </location>
</feature>
<evidence type="ECO:0000313" key="3">
    <source>
        <dbReference type="Proteomes" id="UP000646484"/>
    </source>
</evidence>
<sequence>MSGNHVFIETLYGFKRARRNVIFWMFVILGIVGIVLYVFTPLSALPHVKSIDQLLRQPPMEWVSRALPSSIPFTCAYLFNILQLFFVTVLVINDTRLVRVDSRDALNVHPQGNSESAAGSIVGKLVAISIINVLILGFCGLLNLLFYPKVFNIGYYLFYWLTLNLPTLIFCLGVSTLVSRLTRNQGLSVIFLALILGLMPLPGSVWLNGLFDPLAARIPNMFSDFTGHVPPGSYLLQRVFILFLGIGLAVLAVIPYPRIHNNVRAAFRLARVTLLPLLLAGGFAVAYGFQSVSNEREAFRETYSKYTPRKVLKIADNQLHLKETENGGIFVTSRMTVANKDNEELPLILYLNPGLVISSVTVDGANVKYQRELQVLLADCKVSPGETKEVIVKYEGKIDNSFCFLDTPEEKYASPAVNTIDIYHFGYSPAFCEKGYKLLTPECAWYPVSVPPYDASGFRRAMFTRYKLEVEHDPNLVAICQGEANRETHGKTMFTFEHDMKGISLCVGNYKKREIIVGSDEKRWEWDQSIPDSKISKFAKDEYPTRVEFFYLPEHEFMLDIYDKIPKEEWKNIIESAKVSIGFYGNNNNYAVKRMMNKIAVDPTLQYPYSWITIVEVPCAFHVFTGKALQEGERVQGGMIFLPEKKYSVDMSFFSDNKRLKTQLRSYEEPETQLWFDNEFQLFERGSYGLESSGMGNTSFVYSDECPLINDVLSLAFNPNLSWEHGTDIEYYVLDYMKEHSLEEALSDPLLSPDLLDKIIRKKCMELNALLAIRIGKKEFNDAYHDFLKRHLFEETTLEEFSREVFAHFNVRLDSIVMNWFRSNELPLFEIDGHVIYVVDERYRMHNTYDIKVFNRGKVPGIVQTSGYRPEMWIIPPGEGRAIRAHVSADNTNIYTIMALNIPGYVELSSEKRDVYTDTTTWYLPLDSTSFSTVNENEIIVDDADPGFTILETRKFNIASLFGQVETRAKYYKFPPEEHWGFTVKEAGGYGFPVKGAYFKQAGKGNQKVQWEADLPEVTYEVFCYQPFERNRISDFLREYYYTVFDGKEEHEVVLSMSKDDGGWLSLGVFDFHGKGRVTLSDRDRKRNSADKDSDPQVVVADAIKWVKVQK</sequence>
<protein>
    <recommendedName>
        <fullName evidence="4">ABC-type transport system involved in multi-copper enzyme maturation, permease component</fullName>
    </recommendedName>
</protein>
<keyword evidence="1" id="KW-0472">Membrane</keyword>
<dbReference type="Proteomes" id="UP000646484">
    <property type="component" value="Unassembled WGS sequence"/>
</dbReference>
<feature type="transmembrane region" description="Helical" evidence="1">
    <location>
        <begin position="21"/>
        <end position="40"/>
    </location>
</feature>
<feature type="transmembrane region" description="Helical" evidence="1">
    <location>
        <begin position="125"/>
        <end position="147"/>
    </location>
</feature>
<gene>
    <name evidence="2" type="ORF">H8S64_05430</name>
</gene>
<evidence type="ECO:0000313" key="2">
    <source>
        <dbReference type="EMBL" id="MBC5620534.1"/>
    </source>
</evidence>
<keyword evidence="3" id="KW-1185">Reference proteome</keyword>